<reference evidence="3" key="1">
    <citation type="submission" date="2018-04" db="EMBL/GenBank/DDBJ databases">
        <title>Draft genome sequence of Mycobacterium montefiorense isolated from Japanese black salamander.</title>
        <authorList>
            <person name="Fukano H."/>
            <person name="Yoshida M."/>
            <person name="Shimizu A."/>
            <person name="Iwao H."/>
            <person name="Kurata O."/>
            <person name="Katayama Y."/>
            <person name="Omatsu T."/>
            <person name="Mizutani T."/>
            <person name="Wada S."/>
            <person name="Hoshino Y."/>
        </authorList>
    </citation>
    <scope>NUCLEOTIDE SEQUENCE [LARGE SCALE GENOMIC DNA]</scope>
    <source>
        <strain evidence="3">BS</strain>
    </source>
</reference>
<feature type="compositionally biased region" description="Polar residues" evidence="1">
    <location>
        <begin position="59"/>
        <end position="74"/>
    </location>
</feature>
<dbReference type="EMBL" id="BFCH01000018">
    <property type="protein sequence ID" value="GBG39259.1"/>
    <property type="molecule type" value="Genomic_DNA"/>
</dbReference>
<dbReference type="Proteomes" id="UP000245060">
    <property type="component" value="Unassembled WGS sequence"/>
</dbReference>
<evidence type="ECO:0000256" key="1">
    <source>
        <dbReference type="SAM" id="MobiDB-lite"/>
    </source>
</evidence>
<comment type="caution">
    <text evidence="2">The sequence shown here is derived from an EMBL/GenBank/DDBJ whole genome shotgun (WGS) entry which is preliminary data.</text>
</comment>
<gene>
    <name evidence="2" type="ORF">MmonteBS_36310</name>
</gene>
<evidence type="ECO:0000313" key="2">
    <source>
        <dbReference type="EMBL" id="GBG39259.1"/>
    </source>
</evidence>
<feature type="region of interest" description="Disordered" evidence="1">
    <location>
        <begin position="49"/>
        <end position="82"/>
    </location>
</feature>
<evidence type="ECO:0000313" key="3">
    <source>
        <dbReference type="Proteomes" id="UP000245060"/>
    </source>
</evidence>
<name>A0ABQ0NQR5_9MYCO</name>
<protein>
    <submittedName>
        <fullName evidence="2">Uncharacterized protein</fullName>
    </submittedName>
</protein>
<organism evidence="2 3">
    <name type="scientific">Mycobacterium montefiorense</name>
    <dbReference type="NCBI Taxonomy" id="154654"/>
    <lineage>
        <taxon>Bacteria</taxon>
        <taxon>Bacillati</taxon>
        <taxon>Actinomycetota</taxon>
        <taxon>Actinomycetes</taxon>
        <taxon>Mycobacteriales</taxon>
        <taxon>Mycobacteriaceae</taxon>
        <taxon>Mycobacterium</taxon>
        <taxon>Mycobacterium simiae complex</taxon>
    </lineage>
</organism>
<keyword evidence="3" id="KW-1185">Reference proteome</keyword>
<accession>A0ABQ0NQR5</accession>
<proteinExistence type="predicted"/>
<sequence>MRARTADAPAACNETPCHANGNTTSVSSASWCAMTIECIAASSNAGCTPNPLTPPAASGNRTSANTSSPRTQVAVNPLNAGP</sequence>